<dbReference type="GO" id="GO:0007165">
    <property type="term" value="P:signal transduction"/>
    <property type="evidence" value="ECO:0007669"/>
    <property type="project" value="UniProtKB-KW"/>
</dbReference>
<name>A0A8G2F8Y8_9BACT</name>
<protein>
    <submittedName>
        <fullName evidence="7">Methyl-accepting chemotaxis protein</fullName>
    </submittedName>
</protein>
<dbReference type="InterPro" id="IPR003660">
    <property type="entry name" value="HAMP_dom"/>
</dbReference>
<dbReference type="PROSITE" id="PS50111">
    <property type="entry name" value="CHEMOTAXIS_TRANSDUC_2"/>
    <property type="match status" value="1"/>
</dbReference>
<comment type="similarity">
    <text evidence="2">Belongs to the methyl-accepting chemotaxis (MCP) protein family.</text>
</comment>
<dbReference type="InterPro" id="IPR035965">
    <property type="entry name" value="PAS-like_dom_sf"/>
</dbReference>
<evidence type="ECO:0000256" key="3">
    <source>
        <dbReference type="PROSITE-ProRule" id="PRU00284"/>
    </source>
</evidence>
<dbReference type="GO" id="GO:0006935">
    <property type="term" value="P:chemotaxis"/>
    <property type="evidence" value="ECO:0007669"/>
    <property type="project" value="InterPro"/>
</dbReference>
<proteinExistence type="inferred from homology"/>
<feature type="transmembrane region" description="Helical" evidence="4">
    <location>
        <begin position="322"/>
        <end position="344"/>
    </location>
</feature>
<evidence type="ECO:0000313" key="8">
    <source>
        <dbReference type="Proteomes" id="UP000184001"/>
    </source>
</evidence>
<dbReference type="Gene3D" id="6.10.340.10">
    <property type="match status" value="1"/>
</dbReference>
<evidence type="ECO:0000256" key="1">
    <source>
        <dbReference type="ARBA" id="ARBA00023224"/>
    </source>
</evidence>
<keyword evidence="4" id="KW-1133">Transmembrane helix</keyword>
<dbReference type="AlphaFoldDB" id="A0A8G2F8Y8"/>
<dbReference type="SMART" id="SM00283">
    <property type="entry name" value="MA"/>
    <property type="match status" value="1"/>
</dbReference>
<dbReference type="CDD" id="cd06225">
    <property type="entry name" value="HAMP"/>
    <property type="match status" value="1"/>
</dbReference>
<evidence type="ECO:0000256" key="2">
    <source>
        <dbReference type="ARBA" id="ARBA00029447"/>
    </source>
</evidence>
<dbReference type="InterPro" id="IPR004090">
    <property type="entry name" value="Chemotax_Me-accpt_rcpt"/>
</dbReference>
<dbReference type="SUPFAM" id="SSF55785">
    <property type="entry name" value="PYP-like sensor domain (PAS domain)"/>
    <property type="match status" value="1"/>
</dbReference>
<organism evidence="7 8">
    <name type="scientific">Halodesulfovibrio aestuarii</name>
    <dbReference type="NCBI Taxonomy" id="126333"/>
    <lineage>
        <taxon>Bacteria</taxon>
        <taxon>Pseudomonadati</taxon>
        <taxon>Thermodesulfobacteriota</taxon>
        <taxon>Desulfovibrionia</taxon>
        <taxon>Desulfovibrionales</taxon>
        <taxon>Desulfovibrionaceae</taxon>
        <taxon>Halodesulfovibrio</taxon>
    </lineage>
</organism>
<gene>
    <name evidence="7" type="ORF">SAMN05660830_01581</name>
</gene>
<dbReference type="Proteomes" id="UP000184001">
    <property type="component" value="Unassembled WGS sequence"/>
</dbReference>
<dbReference type="Pfam" id="PF13426">
    <property type="entry name" value="PAS_9"/>
    <property type="match status" value="1"/>
</dbReference>
<feature type="domain" description="HAMP" evidence="6">
    <location>
        <begin position="342"/>
        <end position="394"/>
    </location>
</feature>
<dbReference type="SMART" id="SM00304">
    <property type="entry name" value="HAMP"/>
    <property type="match status" value="1"/>
</dbReference>
<dbReference type="PRINTS" id="PR00260">
    <property type="entry name" value="CHEMTRNSDUCR"/>
</dbReference>
<evidence type="ECO:0000259" key="5">
    <source>
        <dbReference type="PROSITE" id="PS50111"/>
    </source>
</evidence>
<dbReference type="PROSITE" id="PS50885">
    <property type="entry name" value="HAMP"/>
    <property type="match status" value="1"/>
</dbReference>
<keyword evidence="4" id="KW-0812">Transmembrane</keyword>
<dbReference type="CDD" id="cd11386">
    <property type="entry name" value="MCP_signal"/>
    <property type="match status" value="1"/>
</dbReference>
<dbReference type="PANTHER" id="PTHR32089">
    <property type="entry name" value="METHYL-ACCEPTING CHEMOTAXIS PROTEIN MCPB"/>
    <property type="match status" value="1"/>
</dbReference>
<dbReference type="InterPro" id="IPR004089">
    <property type="entry name" value="MCPsignal_dom"/>
</dbReference>
<dbReference type="GO" id="GO:0016020">
    <property type="term" value="C:membrane"/>
    <property type="evidence" value="ECO:0007669"/>
    <property type="project" value="InterPro"/>
</dbReference>
<dbReference type="RefSeq" id="WP_020000453.1">
    <property type="nucleotide sequence ID" value="NZ_CP192219.1"/>
</dbReference>
<dbReference type="Gene3D" id="1.10.287.950">
    <property type="entry name" value="Methyl-accepting chemotaxis protein"/>
    <property type="match status" value="1"/>
</dbReference>
<reference evidence="7 8" key="1">
    <citation type="submission" date="2016-11" db="EMBL/GenBank/DDBJ databases">
        <authorList>
            <person name="Varghese N."/>
            <person name="Submissions S."/>
        </authorList>
    </citation>
    <scope>NUCLEOTIDE SEQUENCE [LARGE SCALE GENOMIC DNA]</scope>
    <source>
        <strain evidence="7 8">DSM 17919</strain>
    </source>
</reference>
<keyword evidence="4" id="KW-0472">Membrane</keyword>
<evidence type="ECO:0000259" key="6">
    <source>
        <dbReference type="PROSITE" id="PS50885"/>
    </source>
</evidence>
<dbReference type="InterPro" id="IPR000014">
    <property type="entry name" value="PAS"/>
</dbReference>
<dbReference type="PANTHER" id="PTHR32089:SF112">
    <property type="entry name" value="LYSOZYME-LIKE PROTEIN-RELATED"/>
    <property type="match status" value="1"/>
</dbReference>
<comment type="caution">
    <text evidence="7">The sequence shown here is derived from an EMBL/GenBank/DDBJ whole genome shotgun (WGS) entry which is preliminary data.</text>
</comment>
<evidence type="ECO:0000313" key="7">
    <source>
        <dbReference type="EMBL" id="SHJ08043.1"/>
    </source>
</evidence>
<dbReference type="Pfam" id="PF00672">
    <property type="entry name" value="HAMP"/>
    <property type="match status" value="1"/>
</dbReference>
<keyword evidence="1 3" id="KW-0807">Transducer</keyword>
<dbReference type="GO" id="GO:0004888">
    <property type="term" value="F:transmembrane signaling receptor activity"/>
    <property type="evidence" value="ECO:0007669"/>
    <property type="project" value="InterPro"/>
</dbReference>
<dbReference type="Pfam" id="PF00015">
    <property type="entry name" value="MCPsignal"/>
    <property type="match status" value="1"/>
</dbReference>
<dbReference type="EMBL" id="FQZR01000003">
    <property type="protein sequence ID" value="SHJ08043.1"/>
    <property type="molecule type" value="Genomic_DNA"/>
</dbReference>
<dbReference type="Gene3D" id="3.30.450.20">
    <property type="entry name" value="PAS domain"/>
    <property type="match status" value="1"/>
</dbReference>
<sequence>MRLRTKLTLFSICIGLLPLLAMGTYSVHTAAVSLEENSFSQLKATQDAQRRHIQTLINVWKQEAVIFSKVKEVYNAIGMLRDATYTAVKGEPLELDEEYENIYQYVAPSFLPFVKELGFEDALLMDDYGRIIFSVKRGKELGYDFKHGAQSGSPLSKAWAKAMKGEICFTDIAPFAPDNNTPAAFIAAPVYSYTQEILGVAVLRLPVNMLSTLINDKDNSSKSDSYLVGMDKLMRSDLSRAAQTHSLKNSLATPSTGRATQQAVTLALSGKSGTLIDTSFDGKKYATAYSPVHFGSHTWAIISELPTSIAFSAVQELRNATLILGIISTLIILIATFSMIHISLAKPFQQILTFAKEVSEGNLSARLDNSFSGEIAELTAGMLHMVNQLKEKLGFAESILLGLTHPCIITDNENKIVFTNTQLTTLVESTSEPSFYIGKPAASLLEHSETSTEHVLREQQAILNNEQIWTTPDNRKRIVRVDCAPLYDMDKQLIGSIALVSDLTDIRTKEQQIQLQNDKMLKVAEQAESIASNVSTEAVTLSGQVEQIGVGARLQITKLKEATDIVDDMNTVLGHSASYAEDAVKNAQTAKTKAEHGADVMKKTATAMQKVQNLSGELKESMHEFGSQTAGIGNLIGVISEIADQTNLLALNAAIEAARAGDSGRGFAVVADEVRKLAERTMEATTTVNKSIDTIRTQITNNISSTNAAVEAVAESTRLVAASSEALQDITSLSTSMGEHIEQIAQFSRTHADQQATILNSVTAINEVATETGAGMGESTEVVKALAENSRELSKLIGTLRG</sequence>
<accession>A0A8G2F8Y8</accession>
<dbReference type="SUPFAM" id="SSF58104">
    <property type="entry name" value="Methyl-accepting chemotaxis protein (MCP) signaling domain"/>
    <property type="match status" value="1"/>
</dbReference>
<feature type="domain" description="Methyl-accepting transducer" evidence="5">
    <location>
        <begin position="530"/>
        <end position="769"/>
    </location>
</feature>
<evidence type="ECO:0000256" key="4">
    <source>
        <dbReference type="SAM" id="Phobius"/>
    </source>
</evidence>